<dbReference type="Gramene" id="TraesCS1D03G0045100.1">
    <property type="protein sequence ID" value="TraesCS1D03G0045100.1.CDS"/>
    <property type="gene ID" value="TraesCS1D03G0045100"/>
</dbReference>
<evidence type="ECO:0000313" key="2">
    <source>
        <dbReference type="Proteomes" id="UP000019116"/>
    </source>
</evidence>
<reference evidence="1" key="2">
    <citation type="submission" date="2018-10" db="UniProtKB">
        <authorList>
            <consortium name="EnsemblPlants"/>
        </authorList>
    </citation>
    <scope>IDENTIFICATION</scope>
</reference>
<dbReference type="Gramene" id="TraesSTA1D03G00410360.1">
    <property type="protein sequence ID" value="TraesSTA1D03G00410360.1"/>
    <property type="gene ID" value="TraesSTA1D03G00410360"/>
</dbReference>
<organism evidence="1">
    <name type="scientific">Triticum aestivum</name>
    <name type="common">Wheat</name>
    <dbReference type="NCBI Taxonomy" id="4565"/>
    <lineage>
        <taxon>Eukaryota</taxon>
        <taxon>Viridiplantae</taxon>
        <taxon>Streptophyta</taxon>
        <taxon>Embryophyta</taxon>
        <taxon>Tracheophyta</taxon>
        <taxon>Spermatophyta</taxon>
        <taxon>Magnoliopsida</taxon>
        <taxon>Liliopsida</taxon>
        <taxon>Poales</taxon>
        <taxon>Poaceae</taxon>
        <taxon>BOP clade</taxon>
        <taxon>Pooideae</taxon>
        <taxon>Triticodae</taxon>
        <taxon>Triticeae</taxon>
        <taxon>Triticinae</taxon>
        <taxon>Triticum</taxon>
    </lineage>
</organism>
<dbReference type="GO" id="GO:0007015">
    <property type="term" value="P:actin filament organization"/>
    <property type="evidence" value="ECO:0007669"/>
    <property type="project" value="InterPro"/>
</dbReference>
<dbReference type="Gramene" id="TraesARI1D03G00416460.1">
    <property type="protein sequence ID" value="TraesARI1D03G00416460.1"/>
    <property type="gene ID" value="TraesARI1D03G00416460"/>
</dbReference>
<dbReference type="Gramene" id="TraesJUL1D03G00413070.1">
    <property type="protein sequence ID" value="TraesJUL1D03G00413070.1"/>
    <property type="gene ID" value="TraesJUL1D03G00413070"/>
</dbReference>
<dbReference type="PANTHER" id="PTHR10551:SF28">
    <property type="entry name" value="OS05G0244500 PROTEIN"/>
    <property type="match status" value="1"/>
</dbReference>
<protein>
    <recommendedName>
        <fullName evidence="3">Mannan endo-1,4-beta-mannosidase</fullName>
    </recommendedName>
</protein>
<dbReference type="GO" id="GO:0051015">
    <property type="term" value="F:actin filament binding"/>
    <property type="evidence" value="ECO:0007669"/>
    <property type="project" value="InterPro"/>
</dbReference>
<dbReference type="Gramene" id="TraesCLE_scaffold_245198_01G000100.1">
    <property type="protein sequence ID" value="TraesCLE_scaffold_245198_01G000100.1"/>
    <property type="gene ID" value="TraesCLE_scaffold_245198_01G000100"/>
</dbReference>
<dbReference type="SUPFAM" id="SSF51445">
    <property type="entry name" value="(Trans)glycosidases"/>
    <property type="match status" value="1"/>
</dbReference>
<dbReference type="PANTHER" id="PTHR10551">
    <property type="entry name" value="FASCIN"/>
    <property type="match status" value="1"/>
</dbReference>
<dbReference type="Gramene" id="TraesNOR1D03G00417230.1">
    <property type="protein sequence ID" value="TraesNOR1D03G00417230.1"/>
    <property type="gene ID" value="TraesNOR1D03G00417230"/>
</dbReference>
<dbReference type="EnsemblPlants" id="TraesCS1D02G024000.1">
    <property type="protein sequence ID" value="TraesCS1D02G024000.1"/>
    <property type="gene ID" value="TraesCS1D02G024000"/>
</dbReference>
<dbReference type="Gene3D" id="3.20.20.80">
    <property type="entry name" value="Glycosidases"/>
    <property type="match status" value="1"/>
</dbReference>
<dbReference type="Gramene" id="TraesLAC1D03G00413950.1">
    <property type="protein sequence ID" value="TraesLAC1D03G00413950.1"/>
    <property type="gene ID" value="TraesLAC1D03G00413950"/>
</dbReference>
<dbReference type="InterPro" id="IPR010431">
    <property type="entry name" value="Fascin"/>
</dbReference>
<dbReference type="Gramene" id="TraesSYM1D03G00416710.1">
    <property type="protein sequence ID" value="TraesSYM1D03G00416710.1"/>
    <property type="gene ID" value="TraesSYM1D03G00416710"/>
</dbReference>
<dbReference type="InterPro" id="IPR017853">
    <property type="entry name" value="GH"/>
</dbReference>
<proteinExistence type="predicted"/>
<sequence length="132" mass="15440">MSNHLAAPSTELLDFAGMFPRSVIDVHYYTLFDNKFSTFTVQQNIDYVRNTIANDLRTLSRRIGALTFVGEWVAEWKVSGATKEDYQRFGNAQMDVYRQATFGRAYWTYKNVNNHWSMEWMRKNGYISLTNA</sequence>
<dbReference type="OMA" id="KGASHER"/>
<dbReference type="Gramene" id="TraesWEE_scaffold_165394_01G000100.1">
    <property type="protein sequence ID" value="TraesWEE_scaffold_165394_01G000100.1"/>
    <property type="gene ID" value="TraesWEE_scaffold_165394_01G000100"/>
</dbReference>
<dbReference type="Gramene" id="TraesCAD_scaffold_221120_01G000100.1">
    <property type="protein sequence ID" value="TraesCAD_scaffold_221120_01G000100.1"/>
    <property type="gene ID" value="TraesCAD_scaffold_221120_01G000100"/>
</dbReference>
<accession>A0A3B5ZP05</accession>
<dbReference type="Gramene" id="TraesMAC1D03G00409840.1">
    <property type="protein sequence ID" value="TraesMAC1D03G00409840.1"/>
    <property type="gene ID" value="TraesMAC1D03G00409840"/>
</dbReference>
<name>A0A3B5ZP05_WHEAT</name>
<dbReference type="Gramene" id="TraesJAG1D03G00410580.1">
    <property type="protein sequence ID" value="TraesJAG1D03G00410580.1"/>
    <property type="gene ID" value="TraesJAG1D03G00410580"/>
</dbReference>
<dbReference type="AlphaFoldDB" id="A0A3B5ZP05"/>
<dbReference type="Gramene" id="TraesROB_scaffold_152638_01G000100.1">
    <property type="protein sequence ID" value="TraesROB_scaffold_152638_01G000100.1"/>
    <property type="gene ID" value="TraesROB_scaffold_152638_01G000100"/>
</dbReference>
<dbReference type="Gramene" id="TraesCS1D02G024000.1">
    <property type="protein sequence ID" value="TraesCS1D02G024000.1"/>
    <property type="gene ID" value="TraesCS1D02G024000"/>
</dbReference>
<evidence type="ECO:0008006" key="3">
    <source>
        <dbReference type="Google" id="ProtNLM"/>
    </source>
</evidence>
<dbReference type="SMR" id="A0A3B5ZP05"/>
<dbReference type="Proteomes" id="UP000019116">
    <property type="component" value="Chromosome 1D"/>
</dbReference>
<keyword evidence="2" id="KW-1185">Reference proteome</keyword>
<reference evidence="1" key="1">
    <citation type="submission" date="2018-08" db="EMBL/GenBank/DDBJ databases">
        <authorList>
            <person name="Rossello M."/>
        </authorList>
    </citation>
    <scope>NUCLEOTIDE SEQUENCE [LARGE SCALE GENOMIC DNA]</scope>
    <source>
        <strain evidence="1">cv. Chinese Spring</strain>
    </source>
</reference>
<evidence type="ECO:0000313" key="1">
    <source>
        <dbReference type="EnsemblPlants" id="TraesCS1D02G024000.1"/>
    </source>
</evidence>
<dbReference type="STRING" id="4565.A0A3B5ZP05"/>
<dbReference type="OrthoDB" id="62120at2759"/>